<comment type="catalytic activity">
    <reaction evidence="9 10">
        <text>L-glutamyl-tRNA(Gln) + L-glutamine + ATP + H2O = L-glutaminyl-tRNA(Gln) + L-glutamate + ADP + phosphate + H(+)</text>
        <dbReference type="Rhea" id="RHEA:17521"/>
        <dbReference type="Rhea" id="RHEA-COMP:9681"/>
        <dbReference type="Rhea" id="RHEA-COMP:9684"/>
        <dbReference type="ChEBI" id="CHEBI:15377"/>
        <dbReference type="ChEBI" id="CHEBI:15378"/>
        <dbReference type="ChEBI" id="CHEBI:29985"/>
        <dbReference type="ChEBI" id="CHEBI:30616"/>
        <dbReference type="ChEBI" id="CHEBI:43474"/>
        <dbReference type="ChEBI" id="CHEBI:58359"/>
        <dbReference type="ChEBI" id="CHEBI:78520"/>
        <dbReference type="ChEBI" id="CHEBI:78521"/>
        <dbReference type="ChEBI" id="CHEBI:456216"/>
    </reaction>
</comment>
<sequence length="479" mass="54847">MEKAKRYKPVIGLEIHVQLSTKTKAFCNCSADVFDLEPNTSICPVCTGQPGALPVPSMEMFELGVRLGLALNCKINRYSRFDRKNYFYPDLPKGYQITQFFYPLAEHGFLEVEGKRVRIRRIHLEEDAGKLMHAGDNITEADYSLVDMNRCGVPLAEIVTEPDIESPEQARIFMEKLRSILRYIGVSSGDMEKGAMRCDANISVVDTLTGKQSNKVEVKNMNSFRFVEKALEYEYERIVEHLEKGLDVERETRGWNLSTKTTVSMRSKEEAHDYRYFPEPDIPPVVLDDEFIEKIKATIGELPEQRLKRFVETYGLNTKEVWALVEDKEIGDLYEEAVKKSGEPKEVANWFLTELFRLYGEYEKEKLFVSADTFVEVINLMKDGTISRNMAKDVFQESLLTGKMPKQIVEEKGLKQIDDTALIEQIAKKVIESHPKEVETFKAGKEGLFGFFVGQVMKELKGKANPKTVNEILNKLLRN</sequence>
<evidence type="ECO:0000256" key="4">
    <source>
        <dbReference type="ARBA" id="ARBA00022741"/>
    </source>
</evidence>
<evidence type="ECO:0000256" key="6">
    <source>
        <dbReference type="ARBA" id="ARBA00022917"/>
    </source>
</evidence>
<evidence type="ECO:0000256" key="2">
    <source>
        <dbReference type="ARBA" id="ARBA00011123"/>
    </source>
</evidence>
<dbReference type="InterPro" id="IPR017958">
    <property type="entry name" value="Gln-tRNA_amidoTrfase_suB_CS"/>
</dbReference>
<dbReference type="NCBIfam" id="NF004014">
    <property type="entry name" value="PRK05477.1-4"/>
    <property type="match status" value="1"/>
</dbReference>
<keyword evidence="6 10" id="KW-0648">Protein biosynthesis</keyword>
<dbReference type="InterPro" id="IPR006075">
    <property type="entry name" value="Asn/Gln-tRNA_Trfase_suB/E_cat"/>
</dbReference>
<dbReference type="GO" id="GO:0005524">
    <property type="term" value="F:ATP binding"/>
    <property type="evidence" value="ECO:0007669"/>
    <property type="project" value="UniProtKB-KW"/>
</dbReference>
<dbReference type="GO" id="GO:0016740">
    <property type="term" value="F:transferase activity"/>
    <property type="evidence" value="ECO:0007669"/>
    <property type="project" value="UniProtKB-KW"/>
</dbReference>
<gene>
    <name evidence="10" type="primary">gatB</name>
    <name evidence="12" type="ORF">JM64_06685</name>
</gene>
<dbReference type="InterPro" id="IPR014746">
    <property type="entry name" value="Gln_synth/guanido_kin_cat_dom"/>
</dbReference>
<dbReference type="NCBIfam" id="TIGR00133">
    <property type="entry name" value="gatB"/>
    <property type="match status" value="1"/>
</dbReference>
<keyword evidence="5 10" id="KW-0067">ATP-binding</keyword>
<dbReference type="NCBIfam" id="NF004012">
    <property type="entry name" value="PRK05477.1-2"/>
    <property type="match status" value="1"/>
</dbReference>
<evidence type="ECO:0000256" key="1">
    <source>
        <dbReference type="ARBA" id="ARBA00005306"/>
    </source>
</evidence>
<comment type="similarity">
    <text evidence="1 10">Belongs to the GatB/GatE family. GatB subfamily.</text>
</comment>
<evidence type="ECO:0000256" key="8">
    <source>
        <dbReference type="ARBA" id="ARBA00047380"/>
    </source>
</evidence>
<dbReference type="OrthoDB" id="9804078at2"/>
<keyword evidence="12" id="KW-0808">Transferase</keyword>
<dbReference type="InterPro" id="IPR042114">
    <property type="entry name" value="GatB_C_1"/>
</dbReference>
<dbReference type="FunFam" id="1.10.10.410:FF:000001">
    <property type="entry name" value="Aspartyl/glutamyl-tRNA(Asn/Gln) amidotransferase subunit B"/>
    <property type="match status" value="1"/>
</dbReference>
<comment type="function">
    <text evidence="7 10">Allows the formation of correctly charged Asn-tRNA(Asn) or Gln-tRNA(Gln) through the transamidation of misacylated Asp-tRNA(Asn) or Glu-tRNA(Gln) in organisms which lack either or both of asparaginyl-tRNA or glutaminyl-tRNA synthetases. The reaction takes place in the presence of glutamine and ATP through an activated phospho-Asp-tRNA(Asn) or phospho-Glu-tRNA(Gln).</text>
</comment>
<dbReference type="InterPro" id="IPR017959">
    <property type="entry name" value="Asn/Gln-tRNA_amidoTrfase_suB/E"/>
</dbReference>
<feature type="domain" description="Asn/Gln amidotransferase" evidence="11">
    <location>
        <begin position="332"/>
        <end position="477"/>
    </location>
</feature>
<dbReference type="PANTHER" id="PTHR11659:SF0">
    <property type="entry name" value="GLUTAMYL-TRNA(GLN) AMIDOTRANSFERASE SUBUNIT B, MITOCHONDRIAL"/>
    <property type="match status" value="1"/>
</dbReference>
<evidence type="ECO:0000259" key="11">
    <source>
        <dbReference type="SMART" id="SM00845"/>
    </source>
</evidence>
<comment type="catalytic activity">
    <reaction evidence="8 10">
        <text>L-aspartyl-tRNA(Asn) + L-glutamine + ATP + H2O = L-asparaginyl-tRNA(Asn) + L-glutamate + ADP + phosphate + 2 H(+)</text>
        <dbReference type="Rhea" id="RHEA:14513"/>
        <dbReference type="Rhea" id="RHEA-COMP:9674"/>
        <dbReference type="Rhea" id="RHEA-COMP:9677"/>
        <dbReference type="ChEBI" id="CHEBI:15377"/>
        <dbReference type="ChEBI" id="CHEBI:15378"/>
        <dbReference type="ChEBI" id="CHEBI:29985"/>
        <dbReference type="ChEBI" id="CHEBI:30616"/>
        <dbReference type="ChEBI" id="CHEBI:43474"/>
        <dbReference type="ChEBI" id="CHEBI:58359"/>
        <dbReference type="ChEBI" id="CHEBI:78515"/>
        <dbReference type="ChEBI" id="CHEBI:78516"/>
        <dbReference type="ChEBI" id="CHEBI:456216"/>
    </reaction>
</comment>
<dbReference type="SMART" id="SM00845">
    <property type="entry name" value="GatB_Yqey"/>
    <property type="match status" value="1"/>
</dbReference>
<proteinExistence type="inferred from homology"/>
<dbReference type="Gene3D" id="1.10.150.380">
    <property type="entry name" value="GatB domain, N-terminal subdomain"/>
    <property type="match status" value="1"/>
</dbReference>
<keyword evidence="4 10" id="KW-0547">Nucleotide-binding</keyword>
<evidence type="ECO:0000256" key="9">
    <source>
        <dbReference type="ARBA" id="ARBA00047913"/>
    </source>
</evidence>
<dbReference type="InterPro" id="IPR023168">
    <property type="entry name" value="GatB_Yqey_C_2"/>
</dbReference>
<dbReference type="KEGG" id="fng:JM64_06685"/>
<name>A0A172T3Z9_FERPE</name>
<dbReference type="Proteomes" id="UP000077096">
    <property type="component" value="Chromosome"/>
</dbReference>
<dbReference type="PANTHER" id="PTHR11659">
    <property type="entry name" value="GLUTAMYL-TRNA GLN AMIDOTRANSFERASE SUBUNIT B MITOCHONDRIAL AND PROKARYOTIC PET112-RELATED"/>
    <property type="match status" value="1"/>
</dbReference>
<evidence type="ECO:0000313" key="12">
    <source>
        <dbReference type="EMBL" id="ANE41676.1"/>
    </source>
</evidence>
<keyword evidence="3 10" id="KW-0436">Ligase</keyword>
<dbReference type="SUPFAM" id="SSF89095">
    <property type="entry name" value="GatB/YqeY motif"/>
    <property type="match status" value="1"/>
</dbReference>
<dbReference type="EMBL" id="CP011393">
    <property type="protein sequence ID" value="ANE41676.1"/>
    <property type="molecule type" value="Genomic_DNA"/>
</dbReference>
<dbReference type="InterPro" id="IPR018027">
    <property type="entry name" value="Asn/Gln_amidotransferase"/>
</dbReference>
<organism evidence="12 13">
    <name type="scientific">Fervidobacterium pennivorans</name>
    <dbReference type="NCBI Taxonomy" id="93466"/>
    <lineage>
        <taxon>Bacteria</taxon>
        <taxon>Thermotogati</taxon>
        <taxon>Thermotogota</taxon>
        <taxon>Thermotogae</taxon>
        <taxon>Thermotogales</taxon>
        <taxon>Fervidobacteriaceae</taxon>
        <taxon>Fervidobacterium</taxon>
    </lineage>
</organism>
<dbReference type="PATRIC" id="fig|93466.3.peg.1418"/>
<dbReference type="GO" id="GO:0050567">
    <property type="term" value="F:glutaminyl-tRNA synthase (glutamine-hydrolyzing) activity"/>
    <property type="evidence" value="ECO:0007669"/>
    <property type="project" value="UniProtKB-UniRule"/>
</dbReference>
<dbReference type="GO" id="GO:0050566">
    <property type="term" value="F:asparaginyl-tRNA synthase (glutamine-hydrolyzing) activity"/>
    <property type="evidence" value="ECO:0007669"/>
    <property type="project" value="RHEA"/>
</dbReference>
<evidence type="ECO:0000313" key="13">
    <source>
        <dbReference type="Proteomes" id="UP000077096"/>
    </source>
</evidence>
<evidence type="ECO:0000256" key="7">
    <source>
        <dbReference type="ARBA" id="ARBA00024799"/>
    </source>
</evidence>
<dbReference type="PROSITE" id="PS01234">
    <property type="entry name" value="GATB"/>
    <property type="match status" value="1"/>
</dbReference>
<dbReference type="InterPro" id="IPR004413">
    <property type="entry name" value="GatB"/>
</dbReference>
<dbReference type="HAMAP" id="MF_00121">
    <property type="entry name" value="GatB"/>
    <property type="match status" value="1"/>
</dbReference>
<dbReference type="EC" id="6.3.5.-" evidence="10"/>
<reference evidence="12 13" key="1">
    <citation type="submission" date="2014-08" db="EMBL/GenBank/DDBJ databases">
        <title>Fervidobacterium pennivorans DYC genome.</title>
        <authorList>
            <person name="Wushke S."/>
        </authorList>
    </citation>
    <scope>NUCLEOTIDE SEQUENCE [LARGE SCALE GENOMIC DNA]</scope>
    <source>
        <strain evidence="12 13">DYC</strain>
    </source>
</reference>
<dbReference type="InterPro" id="IPR003789">
    <property type="entry name" value="Asn/Gln_tRNA_amidoTrase-B-like"/>
</dbReference>
<dbReference type="SUPFAM" id="SSF55931">
    <property type="entry name" value="Glutamine synthetase/guanido kinase"/>
    <property type="match status" value="1"/>
</dbReference>
<dbReference type="Pfam" id="PF02637">
    <property type="entry name" value="GatB_Yqey"/>
    <property type="match status" value="1"/>
</dbReference>
<accession>A0A172T3Z9</accession>
<comment type="subunit">
    <text evidence="2 10">Heterotrimer of A, B and C subunits.</text>
</comment>
<evidence type="ECO:0000256" key="5">
    <source>
        <dbReference type="ARBA" id="ARBA00022840"/>
    </source>
</evidence>
<dbReference type="GO" id="GO:0070681">
    <property type="term" value="P:glutaminyl-tRNAGln biosynthesis via transamidation"/>
    <property type="evidence" value="ECO:0007669"/>
    <property type="project" value="TreeGrafter"/>
</dbReference>
<evidence type="ECO:0000256" key="10">
    <source>
        <dbReference type="HAMAP-Rule" id="MF_00121"/>
    </source>
</evidence>
<dbReference type="Pfam" id="PF02934">
    <property type="entry name" value="GatB_N"/>
    <property type="match status" value="1"/>
</dbReference>
<dbReference type="AlphaFoldDB" id="A0A172T3Z9"/>
<dbReference type="GO" id="GO:0006412">
    <property type="term" value="P:translation"/>
    <property type="evidence" value="ECO:0007669"/>
    <property type="project" value="UniProtKB-UniRule"/>
</dbReference>
<protein>
    <recommendedName>
        <fullName evidence="10">Aspartyl/glutamyl-tRNA(Asn/Gln) amidotransferase subunit B</fullName>
        <shortName evidence="10">Asp/Glu-ADT subunit B</shortName>
        <ecNumber evidence="10">6.3.5.-</ecNumber>
    </recommendedName>
</protein>
<evidence type="ECO:0000256" key="3">
    <source>
        <dbReference type="ARBA" id="ARBA00022598"/>
    </source>
</evidence>
<dbReference type="Gene3D" id="1.10.10.410">
    <property type="match status" value="1"/>
</dbReference>